<keyword evidence="7" id="KW-0270">Exopolysaccharide synthesis</keyword>
<comment type="caution">
    <text evidence="10">The sequence shown here is derived from an EMBL/GenBank/DDBJ whole genome shotgun (WGS) entry which is preliminary data.</text>
</comment>
<dbReference type="InterPro" id="IPR003362">
    <property type="entry name" value="Bact_transf"/>
</dbReference>
<name>A0ABR7UB30_9BRAD</name>
<evidence type="ECO:0000256" key="1">
    <source>
        <dbReference type="ARBA" id="ARBA00004141"/>
    </source>
</evidence>
<keyword evidence="4 8" id="KW-0812">Transmembrane</keyword>
<keyword evidence="6 8" id="KW-0472">Membrane</keyword>
<feature type="domain" description="Bacterial sugar transferase" evidence="9">
    <location>
        <begin position="294"/>
        <end position="478"/>
    </location>
</feature>
<keyword evidence="3" id="KW-0808">Transferase</keyword>
<dbReference type="EMBL" id="JAATTO010000030">
    <property type="protein sequence ID" value="MBC9980731.1"/>
    <property type="molecule type" value="Genomic_DNA"/>
</dbReference>
<dbReference type="Proteomes" id="UP000639516">
    <property type="component" value="Unassembled WGS sequence"/>
</dbReference>
<organism evidence="10 11">
    <name type="scientific">Bradyrhizobium campsiandrae</name>
    <dbReference type="NCBI Taxonomy" id="1729892"/>
    <lineage>
        <taxon>Bacteria</taxon>
        <taxon>Pseudomonadati</taxon>
        <taxon>Pseudomonadota</taxon>
        <taxon>Alphaproteobacteria</taxon>
        <taxon>Hyphomicrobiales</taxon>
        <taxon>Nitrobacteraceae</taxon>
        <taxon>Bradyrhizobium</taxon>
    </lineage>
</organism>
<gene>
    <name evidence="10" type="ORF">HA482_21250</name>
</gene>
<dbReference type="PANTHER" id="PTHR30576:SF21">
    <property type="entry name" value="UDP-GLUCOSE:UNDECAPRENYL-PHOSPHATE GLUCOSE-1-PHOSPHATE TRANSFERASE"/>
    <property type="match status" value="1"/>
</dbReference>
<sequence>MTDVVNSRETNAFTRGLAGTRFHVRLEAVESICALIDILTVAGAGLLGGWLYKVVLDGGGGGGDASMHAALGLGAGLAYALAAHGGGLYRTGELLKGGHEREQIWGSWCLVALALAMTVILFRAGDRALLGQLGVLFGLGGISLPPSRRMVKRCLLAALRRELVRGPRAAVIGTKDELALMSKSELLTRFGWDEVRRFSLPSDGSCEIPEIMRDEIVTWLRSAAVEEVVLALPWSRPRHIQHALAALRVLPLPVHLLPDSSLSRLLDGQTAVSRRLYVLDLQRAPLTRAERVMKRMLDLTVAATALVLLSPILLMAGIAVGLNSKGPIIFRQRRAGFNGKPFVIYKLRTMKVLEDGPDVAQATKSDPRITSVGRVLRRSSIDELPQLWNVLRGHMSFVGPRPHALAHDDQYGQVIANYAYRHHVKPGMTGWAQVQGFRGETAELALMERRIMLDLWYIDNWTLLLDLWIIFATAFELVRRRNAY</sequence>
<dbReference type="NCBIfam" id="TIGR03025">
    <property type="entry name" value="EPS_sugtrans"/>
    <property type="match status" value="1"/>
</dbReference>
<feature type="transmembrane region" description="Helical" evidence="8">
    <location>
        <begin position="296"/>
        <end position="322"/>
    </location>
</feature>
<accession>A0ABR7UB30</accession>
<evidence type="ECO:0000256" key="2">
    <source>
        <dbReference type="ARBA" id="ARBA00006464"/>
    </source>
</evidence>
<evidence type="ECO:0000313" key="11">
    <source>
        <dbReference type="Proteomes" id="UP000639516"/>
    </source>
</evidence>
<proteinExistence type="inferred from homology"/>
<evidence type="ECO:0000256" key="3">
    <source>
        <dbReference type="ARBA" id="ARBA00022679"/>
    </source>
</evidence>
<dbReference type="Pfam" id="PF02397">
    <property type="entry name" value="Bac_transf"/>
    <property type="match status" value="1"/>
</dbReference>
<dbReference type="RefSeq" id="WP_188101709.1">
    <property type="nucleotide sequence ID" value="NZ_JAANIH010000023.1"/>
</dbReference>
<reference evidence="10 11" key="1">
    <citation type="journal article" date="2020" name="Arch. Microbiol.">
        <title>Bradyrhizobium campsiandrae sp. nov., a nitrogen-fixing bacterial strain isolated from a native leguminous tree from the Amazon adapted to flooded conditions.</title>
        <authorList>
            <person name="Cabral Michel D."/>
            <person name="Martins da Costa E."/>
            <person name="Azarias Guimaraes A."/>
            <person name="Soares de Carvalho T."/>
            <person name="Santos de Castro Caputo P."/>
            <person name="Willems A."/>
            <person name="de Souza Moreira F.M."/>
        </authorList>
    </citation>
    <scope>NUCLEOTIDE SEQUENCE [LARGE SCALE GENOMIC DNA]</scope>
    <source>
        <strain evidence="11">INPA 384B</strain>
    </source>
</reference>
<feature type="transmembrane region" description="Helical" evidence="8">
    <location>
        <begin position="65"/>
        <end position="83"/>
    </location>
</feature>
<feature type="transmembrane region" description="Helical" evidence="8">
    <location>
        <begin position="461"/>
        <end position="478"/>
    </location>
</feature>
<feature type="transmembrane region" description="Helical" evidence="8">
    <location>
        <begin position="128"/>
        <end position="145"/>
    </location>
</feature>
<evidence type="ECO:0000256" key="5">
    <source>
        <dbReference type="ARBA" id="ARBA00022989"/>
    </source>
</evidence>
<keyword evidence="5 8" id="KW-1133">Transmembrane helix</keyword>
<evidence type="ECO:0000259" key="9">
    <source>
        <dbReference type="Pfam" id="PF02397"/>
    </source>
</evidence>
<comment type="subcellular location">
    <subcellularLocation>
        <location evidence="1">Membrane</location>
        <topology evidence="1">Multi-pass membrane protein</topology>
    </subcellularLocation>
</comment>
<feature type="transmembrane region" description="Helical" evidence="8">
    <location>
        <begin position="32"/>
        <end position="53"/>
    </location>
</feature>
<dbReference type="Pfam" id="PF13727">
    <property type="entry name" value="CoA_binding_3"/>
    <property type="match status" value="1"/>
</dbReference>
<evidence type="ECO:0000313" key="10">
    <source>
        <dbReference type="EMBL" id="MBC9980731.1"/>
    </source>
</evidence>
<protein>
    <submittedName>
        <fullName evidence="10">Exopolysaccharide biosynthesis polyprenyl glycosylphosphotransferase</fullName>
    </submittedName>
</protein>
<evidence type="ECO:0000256" key="6">
    <source>
        <dbReference type="ARBA" id="ARBA00023136"/>
    </source>
</evidence>
<evidence type="ECO:0000256" key="7">
    <source>
        <dbReference type="ARBA" id="ARBA00023169"/>
    </source>
</evidence>
<comment type="similarity">
    <text evidence="2">Belongs to the bacterial sugar transferase family.</text>
</comment>
<dbReference type="PANTHER" id="PTHR30576">
    <property type="entry name" value="COLANIC BIOSYNTHESIS UDP-GLUCOSE LIPID CARRIER TRANSFERASE"/>
    <property type="match status" value="1"/>
</dbReference>
<dbReference type="InterPro" id="IPR017475">
    <property type="entry name" value="EPS_sugar_tfrase"/>
</dbReference>
<feature type="transmembrane region" description="Helical" evidence="8">
    <location>
        <begin position="104"/>
        <end position="122"/>
    </location>
</feature>
<keyword evidence="11" id="KW-1185">Reference proteome</keyword>
<evidence type="ECO:0000256" key="4">
    <source>
        <dbReference type="ARBA" id="ARBA00022692"/>
    </source>
</evidence>
<evidence type="ECO:0000256" key="8">
    <source>
        <dbReference type="SAM" id="Phobius"/>
    </source>
</evidence>